<name>A0A9E7GHP1_9LILI</name>
<evidence type="ECO:0000256" key="1">
    <source>
        <dbReference type="SAM" id="MobiDB-lite"/>
    </source>
</evidence>
<proteinExistence type="predicted"/>
<feature type="region of interest" description="Disordered" evidence="1">
    <location>
        <begin position="1"/>
        <end position="71"/>
    </location>
</feature>
<protein>
    <submittedName>
        <fullName evidence="2">Uncharacterized protein</fullName>
    </submittedName>
</protein>
<evidence type="ECO:0000313" key="3">
    <source>
        <dbReference type="Proteomes" id="UP001055439"/>
    </source>
</evidence>
<reference evidence="2" key="1">
    <citation type="submission" date="2022-05" db="EMBL/GenBank/DDBJ databases">
        <title>The Musa troglodytarum L. genome provides insights into the mechanism of non-climacteric behaviour and enrichment of carotenoids.</title>
        <authorList>
            <person name="Wang J."/>
        </authorList>
    </citation>
    <scope>NUCLEOTIDE SEQUENCE</scope>
    <source>
        <tissue evidence="2">Leaf</tissue>
    </source>
</reference>
<keyword evidence="3" id="KW-1185">Reference proteome</keyword>
<dbReference type="Proteomes" id="UP001055439">
    <property type="component" value="Chromosome 7"/>
</dbReference>
<feature type="region of interest" description="Disordered" evidence="1">
    <location>
        <begin position="202"/>
        <end position="225"/>
    </location>
</feature>
<gene>
    <name evidence="2" type="ORF">MUK42_22069</name>
</gene>
<accession>A0A9E7GHP1</accession>
<dbReference type="EMBL" id="CP097509">
    <property type="protein sequence ID" value="URE15614.1"/>
    <property type="molecule type" value="Genomic_DNA"/>
</dbReference>
<organism evidence="2 3">
    <name type="scientific">Musa troglodytarum</name>
    <name type="common">fe'i banana</name>
    <dbReference type="NCBI Taxonomy" id="320322"/>
    <lineage>
        <taxon>Eukaryota</taxon>
        <taxon>Viridiplantae</taxon>
        <taxon>Streptophyta</taxon>
        <taxon>Embryophyta</taxon>
        <taxon>Tracheophyta</taxon>
        <taxon>Spermatophyta</taxon>
        <taxon>Magnoliopsida</taxon>
        <taxon>Liliopsida</taxon>
        <taxon>Zingiberales</taxon>
        <taxon>Musaceae</taxon>
        <taxon>Musa</taxon>
    </lineage>
</organism>
<evidence type="ECO:0000313" key="2">
    <source>
        <dbReference type="EMBL" id="URE15614.1"/>
    </source>
</evidence>
<sequence>MDSAPETWKTKRRRAEGSSATTTRPRSHEELVVGAPAFDQPSARGRPGADPARDDDVWASDSPRLGGGRVDCGADVVTVRSRRGKHQTVGDGIPGGGVKPTGVKVRFTVFGLRLGVGLAMSNRELGDIREASRTEPPTGHSLKPQQLLHFGFRTAKTTNVIYPGEELWRLSVRPDSVWPKQTECRPRHVAILHADQAFPTRPTCRYEDGTRIEEPLPTSPDSKID</sequence>
<feature type="compositionally biased region" description="Basic and acidic residues" evidence="1">
    <location>
        <begin position="204"/>
        <end position="214"/>
    </location>
</feature>
<dbReference type="AlphaFoldDB" id="A0A9E7GHP1"/>